<protein>
    <recommendedName>
        <fullName evidence="4">Ribosomal RNA small subunit methyltransferase E</fullName>
        <ecNumber evidence="3">2.1.1.193</ecNumber>
    </recommendedName>
    <alternativeName>
        <fullName evidence="11">16S rRNA m3U1498 methyltransferase</fullName>
    </alternativeName>
</protein>
<reference evidence="15 16" key="1">
    <citation type="submission" date="2017-02" db="EMBL/GenBank/DDBJ databases">
        <title>Draft genome sequence of Moraxella lincolnii CCUG 9405T type strain.</title>
        <authorList>
            <person name="Salva-Serra F."/>
            <person name="Engstrom-Jakobsson H."/>
            <person name="Thorell K."/>
            <person name="Jaen-Luchoro D."/>
            <person name="Gonzales-Siles L."/>
            <person name="Karlsson R."/>
            <person name="Yazdan S."/>
            <person name="Boulund F."/>
            <person name="Johnning A."/>
            <person name="Engstrand L."/>
            <person name="Kristiansson E."/>
            <person name="Moore E."/>
        </authorList>
    </citation>
    <scope>NUCLEOTIDE SEQUENCE [LARGE SCALE GENOMIC DNA]</scope>
    <source>
        <strain evidence="15 16">CCUG 9405</strain>
    </source>
</reference>
<comment type="caution">
    <text evidence="15">The sequence shown here is derived from an EMBL/GenBank/DDBJ whole genome shotgun (WGS) entry which is preliminary data.</text>
</comment>
<sequence length="337" mass="37320">MRRFFYSYQSDDVAVYPMLYSLKVGDDVDLPMDICHHWCQVLRAKVGDVGVLFDGLGGEYQVCLSHIDKKSAQVTLQGFDKVDREANIHAKLALVMSRGDRMDYAIQKATELGVVAIQLLSSHHGEVHLKSQQVDKKLAHWQQIAISACEQCGLNRPPLLLAPMPIADYLSSSADVSNDKHNTNDKHSIKVSNSVARLIDEPYYQRLLMPSMPTSMLITPTDTDNDGMNFLKSEHIKLMLSVPNVDNAGVDIRAKGLLTVLNHIKSHVKNHVKPTIELLIGGEGGVSLAEQKQALATGWQAWQIGERVLRTETAPVVALASLQALYQSQCLNNECVL</sequence>
<keyword evidence="7 15" id="KW-0489">Methyltransferase</keyword>
<dbReference type="PANTHER" id="PTHR30027">
    <property type="entry name" value="RIBOSOMAL RNA SMALL SUBUNIT METHYLTRANSFERASE E"/>
    <property type="match status" value="1"/>
</dbReference>
<dbReference type="InterPro" id="IPR015947">
    <property type="entry name" value="PUA-like_sf"/>
</dbReference>
<dbReference type="OrthoDB" id="9815641at2"/>
<organism evidence="15 16">
    <name type="scientific">Lwoffella lincolnii</name>
    <dbReference type="NCBI Taxonomy" id="90241"/>
    <lineage>
        <taxon>Bacteria</taxon>
        <taxon>Pseudomonadati</taxon>
        <taxon>Pseudomonadota</taxon>
        <taxon>Gammaproteobacteria</taxon>
        <taxon>Moraxellales</taxon>
        <taxon>Moraxellaceae</taxon>
        <taxon>Lwoffella</taxon>
    </lineage>
</organism>
<dbReference type="GO" id="GO:0070475">
    <property type="term" value="P:rRNA base methylation"/>
    <property type="evidence" value="ECO:0007669"/>
    <property type="project" value="TreeGrafter"/>
</dbReference>
<dbReference type="PANTHER" id="PTHR30027:SF3">
    <property type="entry name" value="16S RRNA (URACIL(1498)-N(3))-METHYLTRANSFERASE"/>
    <property type="match status" value="1"/>
</dbReference>
<proteinExistence type="inferred from homology"/>
<dbReference type="InterPro" id="IPR006700">
    <property type="entry name" value="RsmE"/>
</dbReference>
<accession>A0A1T0CHV2</accession>
<dbReference type="GO" id="GO:0070042">
    <property type="term" value="F:rRNA (uridine-N3-)-methyltransferase activity"/>
    <property type="evidence" value="ECO:0007669"/>
    <property type="project" value="TreeGrafter"/>
</dbReference>
<dbReference type="InterPro" id="IPR046886">
    <property type="entry name" value="RsmE_MTase_dom"/>
</dbReference>
<evidence type="ECO:0000256" key="2">
    <source>
        <dbReference type="ARBA" id="ARBA00005528"/>
    </source>
</evidence>
<comment type="catalytic activity">
    <reaction evidence="12">
        <text>uridine(1498) in 16S rRNA + S-adenosyl-L-methionine = N(3)-methyluridine(1498) in 16S rRNA + S-adenosyl-L-homocysteine + H(+)</text>
        <dbReference type="Rhea" id="RHEA:42920"/>
        <dbReference type="Rhea" id="RHEA-COMP:10283"/>
        <dbReference type="Rhea" id="RHEA-COMP:10284"/>
        <dbReference type="ChEBI" id="CHEBI:15378"/>
        <dbReference type="ChEBI" id="CHEBI:57856"/>
        <dbReference type="ChEBI" id="CHEBI:59789"/>
        <dbReference type="ChEBI" id="CHEBI:65315"/>
        <dbReference type="ChEBI" id="CHEBI:74502"/>
        <dbReference type="EC" id="2.1.1.193"/>
    </reaction>
</comment>
<dbReference type="EMBL" id="MUYT01000004">
    <property type="protein sequence ID" value="OOS21721.1"/>
    <property type="molecule type" value="Genomic_DNA"/>
</dbReference>
<dbReference type="CDD" id="cd18084">
    <property type="entry name" value="RsmE-like"/>
    <property type="match status" value="1"/>
</dbReference>
<feature type="domain" description="Ribosomal RNA small subunit methyltransferase E methyltransferase" evidence="13">
    <location>
        <begin position="272"/>
        <end position="323"/>
    </location>
</feature>
<dbReference type="NCBIfam" id="TIGR00046">
    <property type="entry name" value="RsmE family RNA methyltransferase"/>
    <property type="match status" value="1"/>
</dbReference>
<dbReference type="GO" id="GO:0005737">
    <property type="term" value="C:cytoplasm"/>
    <property type="evidence" value="ECO:0007669"/>
    <property type="project" value="UniProtKB-SubCell"/>
</dbReference>
<feature type="domain" description="Ribosomal RNA small subunit methyltransferase E methyltransferase" evidence="13">
    <location>
        <begin position="85"/>
        <end position="175"/>
    </location>
</feature>
<keyword evidence="5" id="KW-0963">Cytoplasm</keyword>
<dbReference type="Pfam" id="PF20260">
    <property type="entry name" value="PUA_4"/>
    <property type="match status" value="1"/>
</dbReference>
<keyword evidence="6" id="KW-0698">rRNA processing</keyword>
<evidence type="ECO:0000256" key="6">
    <source>
        <dbReference type="ARBA" id="ARBA00022552"/>
    </source>
</evidence>
<evidence type="ECO:0000259" key="13">
    <source>
        <dbReference type="Pfam" id="PF04452"/>
    </source>
</evidence>
<feature type="domain" description="Ribosomal RNA small subunit methyltransferase E PUA-like" evidence="14">
    <location>
        <begin position="36"/>
        <end position="76"/>
    </location>
</feature>
<comment type="subcellular location">
    <subcellularLocation>
        <location evidence="1">Cytoplasm</location>
    </subcellularLocation>
</comment>
<dbReference type="STRING" id="90241.B0682_03545"/>
<dbReference type="InterPro" id="IPR046887">
    <property type="entry name" value="RsmE_PUA-like"/>
</dbReference>
<keyword evidence="8 15" id="KW-0808">Transferase</keyword>
<dbReference type="SUPFAM" id="SSF75217">
    <property type="entry name" value="alpha/beta knot"/>
    <property type="match status" value="2"/>
</dbReference>
<gene>
    <name evidence="15" type="ORF">B0682_03545</name>
</gene>
<keyword evidence="16" id="KW-1185">Reference proteome</keyword>
<evidence type="ECO:0000256" key="7">
    <source>
        <dbReference type="ARBA" id="ARBA00022603"/>
    </source>
</evidence>
<dbReference type="NCBIfam" id="NF008692">
    <property type="entry name" value="PRK11713.1-5"/>
    <property type="match status" value="1"/>
</dbReference>
<evidence type="ECO:0000313" key="16">
    <source>
        <dbReference type="Proteomes" id="UP000191094"/>
    </source>
</evidence>
<name>A0A1T0CHV2_9GAMM</name>
<evidence type="ECO:0000256" key="5">
    <source>
        <dbReference type="ARBA" id="ARBA00022490"/>
    </source>
</evidence>
<dbReference type="Pfam" id="PF04452">
    <property type="entry name" value="Methyltrans_RNA"/>
    <property type="match status" value="2"/>
</dbReference>
<evidence type="ECO:0000256" key="10">
    <source>
        <dbReference type="ARBA" id="ARBA00025699"/>
    </source>
</evidence>
<dbReference type="AlphaFoldDB" id="A0A1T0CHV2"/>
<comment type="function">
    <text evidence="10">Specifically methylates the N3 position of the uracil ring of uridine 1498 (m3U1498) in 16S rRNA. Acts on the fully assembled 30S ribosomal subunit.</text>
</comment>
<evidence type="ECO:0000313" key="15">
    <source>
        <dbReference type="EMBL" id="OOS21721.1"/>
    </source>
</evidence>
<evidence type="ECO:0000256" key="9">
    <source>
        <dbReference type="ARBA" id="ARBA00022691"/>
    </source>
</evidence>
<dbReference type="RefSeq" id="WP_078306695.1">
    <property type="nucleotide sequence ID" value="NZ_MUYT01000004.1"/>
</dbReference>
<keyword evidence="9" id="KW-0949">S-adenosyl-L-methionine</keyword>
<dbReference type="Proteomes" id="UP000191094">
    <property type="component" value="Unassembled WGS sequence"/>
</dbReference>
<evidence type="ECO:0000256" key="11">
    <source>
        <dbReference type="ARBA" id="ARBA00033196"/>
    </source>
</evidence>
<evidence type="ECO:0000259" key="14">
    <source>
        <dbReference type="Pfam" id="PF20260"/>
    </source>
</evidence>
<evidence type="ECO:0000256" key="1">
    <source>
        <dbReference type="ARBA" id="ARBA00004496"/>
    </source>
</evidence>
<evidence type="ECO:0000256" key="12">
    <source>
        <dbReference type="ARBA" id="ARBA00047944"/>
    </source>
</evidence>
<dbReference type="SUPFAM" id="SSF88697">
    <property type="entry name" value="PUA domain-like"/>
    <property type="match status" value="1"/>
</dbReference>
<dbReference type="InterPro" id="IPR029028">
    <property type="entry name" value="Alpha/beta_knot_MTases"/>
</dbReference>
<evidence type="ECO:0000256" key="8">
    <source>
        <dbReference type="ARBA" id="ARBA00022679"/>
    </source>
</evidence>
<evidence type="ECO:0000256" key="3">
    <source>
        <dbReference type="ARBA" id="ARBA00012328"/>
    </source>
</evidence>
<dbReference type="EC" id="2.1.1.193" evidence="3"/>
<comment type="similarity">
    <text evidence="2">Belongs to the RNA methyltransferase RsmE family.</text>
</comment>
<evidence type="ECO:0000256" key="4">
    <source>
        <dbReference type="ARBA" id="ARBA00013673"/>
    </source>
</evidence>
<dbReference type="Gene3D" id="3.40.1280.10">
    <property type="match status" value="1"/>
</dbReference>
<dbReference type="InterPro" id="IPR029026">
    <property type="entry name" value="tRNA_m1G_MTases_N"/>
</dbReference>